<dbReference type="PANTHER" id="PTHR32114">
    <property type="entry name" value="ABC TRANSPORTER ABCH.3"/>
    <property type="match status" value="1"/>
</dbReference>
<feature type="domain" description="RecF/RecN/SMC N-terminal" evidence="10">
    <location>
        <begin position="3"/>
        <end position="895"/>
    </location>
</feature>
<accession>A0A8T5V1H8</accession>
<dbReference type="InterPro" id="IPR013134">
    <property type="entry name" value="Zn_hook_RAD50"/>
</dbReference>
<dbReference type="Pfam" id="PF04423">
    <property type="entry name" value="Rad50_zn_hook"/>
    <property type="match status" value="1"/>
</dbReference>
<feature type="coiled-coil region" evidence="9">
    <location>
        <begin position="589"/>
        <end position="713"/>
    </location>
</feature>
<evidence type="ECO:0000256" key="8">
    <source>
        <dbReference type="ARBA" id="ARBA00023204"/>
    </source>
</evidence>
<comment type="similarity">
    <text evidence="9">Belongs to the SMC family. RAD50 subfamily.</text>
</comment>
<dbReference type="Pfam" id="PF02463">
    <property type="entry name" value="SMC_N"/>
    <property type="match status" value="1"/>
</dbReference>
<feature type="binding site" evidence="9">
    <location>
        <position position="12"/>
    </location>
    <ligand>
        <name>ATP</name>
        <dbReference type="ChEBI" id="CHEBI:30616"/>
    </ligand>
</feature>
<evidence type="ECO:0000256" key="5">
    <source>
        <dbReference type="ARBA" id="ARBA00022833"/>
    </source>
</evidence>
<feature type="binding site" evidence="9">
    <location>
        <position position="462"/>
    </location>
    <ligand>
        <name>Zn(2+)</name>
        <dbReference type="ChEBI" id="CHEBI:29105"/>
    </ligand>
</feature>
<feature type="binding site" evidence="9">
    <location>
        <position position="459"/>
    </location>
    <ligand>
        <name>Zn(2+)</name>
        <dbReference type="ChEBI" id="CHEBI:29105"/>
    </ligand>
</feature>
<evidence type="ECO:0000259" key="10">
    <source>
        <dbReference type="Pfam" id="PF02463"/>
    </source>
</evidence>
<comment type="cofactor">
    <cofactor evidence="9">
        <name>Zn(2+)</name>
        <dbReference type="ChEBI" id="CHEBI:29105"/>
    </cofactor>
    <text evidence="9">Binds 1 zinc ion per homodimer.</text>
</comment>
<comment type="domain">
    <text evidence="9">The two conserved Cys that bind zinc constitute the zinc-hook, which separates the large intramolecular coiled coil regions. The 2 Cys residues coordinate one molecule of zinc with the help of the 2 Cys residues of the zinc-hook of another Rad50 molecule, thereby forming a V-shaped homodimer.</text>
</comment>
<dbReference type="HAMAP" id="MF_00449">
    <property type="entry name" value="RAD50"/>
    <property type="match status" value="1"/>
</dbReference>
<proteinExistence type="inferred from homology"/>
<dbReference type="Proteomes" id="UP000825933">
    <property type="component" value="Unassembled WGS sequence"/>
</dbReference>
<evidence type="ECO:0000256" key="1">
    <source>
        <dbReference type="ARBA" id="ARBA00022723"/>
    </source>
</evidence>
<gene>
    <name evidence="9" type="primary">rad50</name>
    <name evidence="12" type="ORF">K8N75_06570</name>
</gene>
<protein>
    <recommendedName>
        <fullName evidence="9">DNA double-strand break repair Rad50 ATPase</fullName>
    </recommendedName>
</protein>
<evidence type="ECO:0000256" key="7">
    <source>
        <dbReference type="ARBA" id="ARBA00023054"/>
    </source>
</evidence>
<keyword evidence="3 9" id="KW-0227">DNA damage</keyword>
<dbReference type="GO" id="GO:0016887">
    <property type="term" value="F:ATP hydrolysis activity"/>
    <property type="evidence" value="ECO:0007669"/>
    <property type="project" value="UniProtKB-UniRule"/>
</dbReference>
<evidence type="ECO:0000256" key="6">
    <source>
        <dbReference type="ARBA" id="ARBA00022840"/>
    </source>
</evidence>
<feature type="domain" description="Zinc-hook" evidence="11">
    <location>
        <begin position="444"/>
        <end position="488"/>
    </location>
</feature>
<evidence type="ECO:0000256" key="4">
    <source>
        <dbReference type="ARBA" id="ARBA00022801"/>
    </source>
</evidence>
<keyword evidence="5 9" id="KW-0862">Zinc</keyword>
<keyword evidence="1 9" id="KW-0479">Metal-binding</keyword>
<keyword evidence="7 9" id="KW-0175">Coiled coil</keyword>
<evidence type="ECO:0000256" key="9">
    <source>
        <dbReference type="HAMAP-Rule" id="MF_00449"/>
    </source>
</evidence>
<dbReference type="InterPro" id="IPR003395">
    <property type="entry name" value="RecF/RecN/SMC_N"/>
</dbReference>
<evidence type="ECO:0000313" key="12">
    <source>
        <dbReference type="EMBL" id="MBZ2165701.1"/>
    </source>
</evidence>
<dbReference type="GO" id="GO:0008270">
    <property type="term" value="F:zinc ion binding"/>
    <property type="evidence" value="ECO:0007669"/>
    <property type="project" value="UniProtKB-UniRule"/>
</dbReference>
<dbReference type="GO" id="GO:0005524">
    <property type="term" value="F:ATP binding"/>
    <property type="evidence" value="ECO:0007669"/>
    <property type="project" value="UniProtKB-UniRule"/>
</dbReference>
<sequence length="901" mass="103657">MIIESIHMKNFKSHTDTQIDFNTGISIIMGGNGAGKSSILEAVSFALFKQHSSKKIDQLITIGNNNNKMSVTLEFTSSGRKYSVTRERSRTSSKANIMIKEGQSFHQLASGDNQVTREIQSILEMDGDLFLNAVYVRQGEIADLVDKTPAEKKQVIGKLLGLESLEKAWKNMLPLVNNYEMEKIKLEGKLETLDGLKNEINLKNAEKLQINKDIQELFSKIEQFQSQLDLITKEKEKLDNDKTVFDATKSTLESKKLILENLKEDESHLKIQLNDIKNKENEIEAILPKLPKLELLIKLRDSLENLRRTQRDETQISNIIEKIHFFKDQIEKNEKYYLDYSDLEDQINKIEKERTNFEGSRALLEQNLNRKQQTIEKMGRSHDKIVKILKESNKTLGTNFSLIEEFESYIKSEKPVIEKLIEEFDIKINKFKEEISNLKTQNQDLKKPISELEYVKEKCPICKSPIDSVKRDELIQDYSSKIESNKNKISSLNSAVEVLSKDKLVMANKYSDISLINIDVLKEQLGTLEEGQHDIKLINDNIKKLEIQVLTLNQIDEKIHEKKEALKELKPKYEEYLSANGSLKSLGDYEVQKNDLKEIQENIFSIKEQISNLIEATGESIENLDDEIKELEGTKNKYQNLLGAIALKESSLNRMKHVQNSINELELQIQDLKLQIEEISFDKLLHNKLIQDRESKNQELVDLKGKKQELIGKESGIVTVLTDLQNKLVSYKSYQNEVKKLKDFIKLLNYIRDIYSKDGVQKDLRNISRPLIEQNTREFFEKFNFEYSDIKLDNDYDVTVYGPAGESNLDMISGGEKIAVALALRLGITQTLSGGNLELIMLDEPTIHLDAYRRQELIDLLKRMSIIPQMIIVTHDSDLEDAADNILRVIKEDGESKVSDF</sequence>
<keyword evidence="2 9" id="KW-0547">Nucleotide-binding</keyword>
<dbReference type="EMBL" id="JAIOUQ010000007">
    <property type="protein sequence ID" value="MBZ2165701.1"/>
    <property type="molecule type" value="Genomic_DNA"/>
</dbReference>
<name>A0A8T5V1H8_9EURY</name>
<evidence type="ECO:0000313" key="13">
    <source>
        <dbReference type="Proteomes" id="UP000825933"/>
    </source>
</evidence>
<keyword evidence="13" id="KW-1185">Reference proteome</keyword>
<keyword evidence="8 9" id="KW-0234">DNA repair</keyword>
<organism evidence="12 13">
    <name type="scientific">Methanobacterium spitsbergense</name>
    <dbReference type="NCBI Taxonomy" id="2874285"/>
    <lineage>
        <taxon>Archaea</taxon>
        <taxon>Methanobacteriati</taxon>
        <taxon>Methanobacteriota</taxon>
        <taxon>Methanomada group</taxon>
        <taxon>Methanobacteria</taxon>
        <taxon>Methanobacteriales</taxon>
        <taxon>Methanobacteriaceae</taxon>
        <taxon>Methanobacterium</taxon>
    </lineage>
</organism>
<evidence type="ECO:0000256" key="2">
    <source>
        <dbReference type="ARBA" id="ARBA00022741"/>
    </source>
</evidence>
<feature type="binding site" evidence="9">
    <location>
        <position position="138"/>
    </location>
    <ligand>
        <name>ATP</name>
        <dbReference type="ChEBI" id="CHEBI:30616"/>
    </ligand>
</feature>
<dbReference type="InterPro" id="IPR022982">
    <property type="entry name" value="Rad50_ATPase_archaeal"/>
</dbReference>
<comment type="subunit">
    <text evidence="9">Homodimer. Forms a heterotetramer composed of two Mre11 subunits and two Rad50 subunits.</text>
</comment>
<dbReference type="SUPFAM" id="SSF75712">
    <property type="entry name" value="Rad50 coiled-coil Zn hook"/>
    <property type="match status" value="1"/>
</dbReference>
<dbReference type="InterPro" id="IPR027417">
    <property type="entry name" value="P-loop_NTPase"/>
</dbReference>
<comment type="caution">
    <text evidence="12">The sequence shown here is derived from an EMBL/GenBank/DDBJ whole genome shotgun (WGS) entry which is preliminary data.</text>
</comment>
<keyword evidence="4 9" id="KW-0378">Hydrolase</keyword>
<reference evidence="13" key="1">
    <citation type="journal article" date="2022" name="Microbiol. Resour. Announc.">
        <title>Draft Genome Sequence of a Methanogenic Archaeon from West Spitsbergen Permafrost.</title>
        <authorList>
            <person name="Trubitsyn V."/>
            <person name="Rivkina E."/>
            <person name="Shcherbakova V."/>
        </authorList>
    </citation>
    <scope>NUCLEOTIDE SEQUENCE [LARGE SCALE GENOMIC DNA]</scope>
    <source>
        <strain evidence="13">VT</strain>
    </source>
</reference>
<feature type="coiled-coil region" evidence="9">
    <location>
        <begin position="333"/>
        <end position="381"/>
    </location>
</feature>
<evidence type="ECO:0000256" key="3">
    <source>
        <dbReference type="ARBA" id="ARBA00022763"/>
    </source>
</evidence>
<dbReference type="Gene3D" id="1.10.287.510">
    <property type="entry name" value="Helix hairpin bin"/>
    <property type="match status" value="1"/>
</dbReference>
<comment type="function">
    <text evidence="9">Part of the Rad50/Mre11 complex, which is involved in the early steps of DNA double-strand break (DSB) repair. The complex may facilitate opening of the processed DNA ends to aid in the recruitment of HerA and NurA. Rad50 controls the balance between DNA end bridging and DNA resection via ATP-dependent structural rearrangements of the Rad50/Mre11 complex.</text>
</comment>
<dbReference type="RefSeq" id="WP_223791294.1">
    <property type="nucleotide sequence ID" value="NZ_JAIOUQ010000007.1"/>
</dbReference>
<evidence type="ECO:0000259" key="11">
    <source>
        <dbReference type="Pfam" id="PF04423"/>
    </source>
</evidence>
<dbReference type="SUPFAM" id="SSF52540">
    <property type="entry name" value="P-loop containing nucleoside triphosphate hydrolases"/>
    <property type="match status" value="1"/>
</dbReference>
<feature type="coiled-coil region" evidence="9">
    <location>
        <begin position="186"/>
        <end position="282"/>
    </location>
</feature>
<dbReference type="PANTHER" id="PTHR32114:SF2">
    <property type="entry name" value="ABC TRANSPORTER ABCH.3"/>
    <property type="match status" value="1"/>
</dbReference>
<feature type="binding site" evidence="9">
    <location>
        <begin position="811"/>
        <end position="816"/>
    </location>
    <ligand>
        <name>ATP</name>
        <dbReference type="ChEBI" id="CHEBI:30616"/>
    </ligand>
</feature>
<dbReference type="AlphaFoldDB" id="A0A8T5V1H8"/>
<dbReference type="Gene3D" id="3.40.50.300">
    <property type="entry name" value="P-loop containing nucleotide triphosphate hydrolases"/>
    <property type="match status" value="2"/>
</dbReference>
<feature type="binding site" evidence="9">
    <location>
        <begin position="32"/>
        <end position="38"/>
    </location>
    <ligand>
        <name>ATP</name>
        <dbReference type="ChEBI" id="CHEBI:30616"/>
    </ligand>
</feature>
<dbReference type="GO" id="GO:0006302">
    <property type="term" value="P:double-strand break repair"/>
    <property type="evidence" value="ECO:0007669"/>
    <property type="project" value="UniProtKB-UniRule"/>
</dbReference>
<keyword evidence="6 9" id="KW-0067">ATP-binding</keyword>